<dbReference type="Pfam" id="PF07690">
    <property type="entry name" value="MFS_1"/>
    <property type="match status" value="1"/>
</dbReference>
<dbReference type="PANTHER" id="PTHR23508:SF10">
    <property type="entry name" value="CARBOXYLIC ACID TRANSPORTER PROTEIN HOMOLOG"/>
    <property type="match status" value="1"/>
</dbReference>
<dbReference type="InterPro" id="IPR011701">
    <property type="entry name" value="MFS"/>
</dbReference>
<protein>
    <submittedName>
        <fullName evidence="7">Transport protein mmlH related protein</fullName>
    </submittedName>
</protein>
<feature type="transmembrane region" description="Helical" evidence="5">
    <location>
        <begin position="323"/>
        <end position="346"/>
    </location>
</feature>
<dbReference type="eggNOG" id="arCOG05341">
    <property type="taxonomic scope" value="Archaea"/>
</dbReference>
<dbReference type="InterPro" id="IPR020846">
    <property type="entry name" value="MFS_dom"/>
</dbReference>
<dbReference type="PANTHER" id="PTHR23508">
    <property type="entry name" value="CARBOXYLIC ACID TRANSPORTER PROTEIN HOMOLOG"/>
    <property type="match status" value="1"/>
</dbReference>
<dbReference type="InterPro" id="IPR005829">
    <property type="entry name" value="Sugar_transporter_CS"/>
</dbReference>
<evidence type="ECO:0000256" key="5">
    <source>
        <dbReference type="SAM" id="Phobius"/>
    </source>
</evidence>
<dbReference type="KEGG" id="asc:ASAC_1389"/>
<comment type="subcellular location">
    <subcellularLocation>
        <location evidence="1">Membrane</location>
        <topology evidence="1">Multi-pass membrane protein</topology>
    </subcellularLocation>
</comment>
<dbReference type="EMBL" id="CP001742">
    <property type="protein sequence ID" value="ADL19794.1"/>
    <property type="molecule type" value="Genomic_DNA"/>
</dbReference>
<name>D9PZ07_ACIS3</name>
<dbReference type="HOGENOM" id="CLU_062369_0_0_2"/>
<dbReference type="PROSITE" id="PS50850">
    <property type="entry name" value="MFS"/>
    <property type="match status" value="1"/>
</dbReference>
<feature type="transmembrane region" description="Helical" evidence="5">
    <location>
        <begin position="161"/>
        <end position="180"/>
    </location>
</feature>
<sequence>MGSWLSSRSALVGVLVPFMLSAYAVFSISLAVSQLSEYLSEPPSLVLVAVLLSFIGGAAGGVMIGYVADRLGRRPAIMISSILFGASVLMASFMRALWELYALWFLVGVGVNSLNGVSYAVVVEVLRSSKGVFGGFMQGLYFVGFLLDVVTFALVRYWRPYFLTVGAVSLVASLAASLLVPETARRWARPASSMARMGRGLAVVTVGLTAIVAGAFMFSVPLLSVTPSFLPSMGLGQGLLMGLSLLGLASFTLAGYLSDRYGRLPVQAAFAAMGLASSALLIPAYRGLLGALALALMFFFTGYFGYAGVWAGETYPAEYRATATNVVFVVGRIMGGLSAVVAASLFPASLRVGTALTCIIANVIALAGSGVYLYGRRLEGK</sequence>
<feature type="transmembrane region" description="Helical" evidence="5">
    <location>
        <begin position="201"/>
        <end position="223"/>
    </location>
</feature>
<dbReference type="InParanoid" id="D9PZ07"/>
<gene>
    <name evidence="7" type="ordered locus">ASAC_1389</name>
</gene>
<evidence type="ECO:0000256" key="1">
    <source>
        <dbReference type="ARBA" id="ARBA00004141"/>
    </source>
</evidence>
<feature type="transmembrane region" description="Helical" evidence="5">
    <location>
        <begin position="352"/>
        <end position="375"/>
    </location>
</feature>
<dbReference type="AlphaFoldDB" id="D9PZ07"/>
<evidence type="ECO:0000313" key="8">
    <source>
        <dbReference type="Proteomes" id="UP000000346"/>
    </source>
</evidence>
<dbReference type="GO" id="GO:0005886">
    <property type="term" value="C:plasma membrane"/>
    <property type="evidence" value="ECO:0007669"/>
    <property type="project" value="TreeGrafter"/>
</dbReference>
<feature type="transmembrane region" description="Helical" evidence="5">
    <location>
        <begin position="264"/>
        <end position="282"/>
    </location>
</feature>
<feature type="transmembrane region" description="Helical" evidence="5">
    <location>
        <begin position="135"/>
        <end position="155"/>
    </location>
</feature>
<dbReference type="STRING" id="666510.ASAC_1389"/>
<dbReference type="InterPro" id="IPR036259">
    <property type="entry name" value="MFS_trans_sf"/>
</dbReference>
<dbReference type="PROSITE" id="PS00216">
    <property type="entry name" value="SUGAR_TRANSPORT_1"/>
    <property type="match status" value="1"/>
</dbReference>
<keyword evidence="3 5" id="KW-1133">Transmembrane helix</keyword>
<feature type="transmembrane region" description="Helical" evidence="5">
    <location>
        <begin position="75"/>
        <end position="94"/>
    </location>
</feature>
<dbReference type="GO" id="GO:0046943">
    <property type="term" value="F:carboxylic acid transmembrane transporter activity"/>
    <property type="evidence" value="ECO:0007669"/>
    <property type="project" value="TreeGrafter"/>
</dbReference>
<feature type="transmembrane region" description="Helical" evidence="5">
    <location>
        <begin position="44"/>
        <end position="68"/>
    </location>
</feature>
<dbReference type="SUPFAM" id="SSF103473">
    <property type="entry name" value="MFS general substrate transporter"/>
    <property type="match status" value="1"/>
</dbReference>
<dbReference type="Gene3D" id="1.20.1250.20">
    <property type="entry name" value="MFS general substrate transporter like domains"/>
    <property type="match status" value="2"/>
</dbReference>
<feature type="transmembrane region" description="Helical" evidence="5">
    <location>
        <begin position="235"/>
        <end position="257"/>
    </location>
</feature>
<feature type="transmembrane region" description="Helical" evidence="5">
    <location>
        <begin position="12"/>
        <end position="32"/>
    </location>
</feature>
<evidence type="ECO:0000256" key="3">
    <source>
        <dbReference type="ARBA" id="ARBA00022989"/>
    </source>
</evidence>
<evidence type="ECO:0000256" key="4">
    <source>
        <dbReference type="ARBA" id="ARBA00023136"/>
    </source>
</evidence>
<evidence type="ECO:0000259" key="6">
    <source>
        <dbReference type="PROSITE" id="PS50850"/>
    </source>
</evidence>
<evidence type="ECO:0000313" key="7">
    <source>
        <dbReference type="EMBL" id="ADL19794.1"/>
    </source>
</evidence>
<keyword evidence="8" id="KW-1185">Reference proteome</keyword>
<proteinExistence type="predicted"/>
<accession>D9PZ07</accession>
<feature type="transmembrane region" description="Helical" evidence="5">
    <location>
        <begin position="288"/>
        <end position="311"/>
    </location>
</feature>
<dbReference type="Proteomes" id="UP000000346">
    <property type="component" value="Chromosome"/>
</dbReference>
<feature type="domain" description="Major facilitator superfamily (MFS) profile" evidence="6">
    <location>
        <begin position="10"/>
        <end position="379"/>
    </location>
</feature>
<feature type="transmembrane region" description="Helical" evidence="5">
    <location>
        <begin position="100"/>
        <end position="123"/>
    </location>
</feature>
<reference evidence="7 8" key="1">
    <citation type="journal article" date="2010" name="Appl. Environ. Microbiol.">
        <title>The genome sequence of the crenarchaeon Acidilobus saccharovorans supports a new order, Acidilobales, and suggests an important ecological role in terrestrial acidic hot springs.</title>
        <authorList>
            <person name="Mardanov A.V."/>
            <person name="Svetlitchnyi V.A."/>
            <person name="Beletsky A.V."/>
            <person name="Prokofeva M.I."/>
            <person name="Bonch-Osmolovskaya E.A."/>
            <person name="Ravin N.V."/>
            <person name="Skryabin K.G."/>
        </authorList>
    </citation>
    <scope>NUCLEOTIDE SEQUENCE [LARGE SCALE GENOMIC DNA]</scope>
    <source>
        <strain evidence="8">DSM 16705 / JCM 18335 / VKM B-2471 / 345-15</strain>
    </source>
</reference>
<evidence type="ECO:0000256" key="2">
    <source>
        <dbReference type="ARBA" id="ARBA00022692"/>
    </source>
</evidence>
<organism evidence="7 8">
    <name type="scientific">Acidilobus saccharovorans (strain DSM 16705 / JCM 18335 / VKM B-2471 / 345-15)</name>
    <dbReference type="NCBI Taxonomy" id="666510"/>
    <lineage>
        <taxon>Archaea</taxon>
        <taxon>Thermoproteota</taxon>
        <taxon>Thermoprotei</taxon>
        <taxon>Acidilobales</taxon>
        <taxon>Acidilobaceae</taxon>
        <taxon>Acidilobus</taxon>
    </lineage>
</organism>
<keyword evidence="2 5" id="KW-0812">Transmembrane</keyword>
<keyword evidence="4 5" id="KW-0472">Membrane</keyword>